<proteinExistence type="predicted"/>
<evidence type="ECO:0000259" key="1">
    <source>
        <dbReference type="Pfam" id="PF01408"/>
    </source>
</evidence>
<dbReference type="PANTHER" id="PTHR43377:SF1">
    <property type="entry name" value="BILIVERDIN REDUCTASE A"/>
    <property type="match status" value="1"/>
</dbReference>
<dbReference type="AlphaFoldDB" id="A0A4R7CVD9"/>
<dbReference type="Pfam" id="PF22725">
    <property type="entry name" value="GFO_IDH_MocA_C3"/>
    <property type="match status" value="1"/>
</dbReference>
<dbReference type="Proteomes" id="UP000294752">
    <property type="component" value="Unassembled WGS sequence"/>
</dbReference>
<feature type="domain" description="GFO/IDH/MocA-like oxidoreductase" evidence="2">
    <location>
        <begin position="164"/>
        <end position="291"/>
    </location>
</feature>
<dbReference type="Gene3D" id="3.30.360.10">
    <property type="entry name" value="Dihydrodipicolinate Reductase, domain 2"/>
    <property type="match status" value="1"/>
</dbReference>
<protein>
    <submittedName>
        <fullName evidence="3">Putative dehydrogenase</fullName>
    </submittedName>
</protein>
<evidence type="ECO:0000313" key="3">
    <source>
        <dbReference type="EMBL" id="TDS09768.1"/>
    </source>
</evidence>
<reference evidence="3 4" key="1">
    <citation type="submission" date="2019-03" db="EMBL/GenBank/DDBJ databases">
        <title>Genomic Encyclopedia of Type Strains, Phase III (KMG-III): the genomes of soil and plant-associated and newly described type strains.</title>
        <authorList>
            <person name="Whitman W."/>
        </authorList>
    </citation>
    <scope>NUCLEOTIDE SEQUENCE [LARGE SCALE GENOMIC DNA]</scope>
    <source>
        <strain evidence="3 4">CGMCC 1.12801</strain>
    </source>
</reference>
<comment type="caution">
    <text evidence="3">The sequence shown here is derived from an EMBL/GenBank/DDBJ whole genome shotgun (WGS) entry which is preliminary data.</text>
</comment>
<sequence>MDEASTKSKKMIKSSMLSFVFTLIACSTFAEGALKLAVAGLSHGHVDWIFNRKNKDDVQLVGIYETNTALIDRYAKQYGISKNMFFTDLGKMLDEVKPDAVSAFGAVSEHVLVVRACAPRNIHVMVEKPLASTLEDAVEIEQLAEKHHVHVLTNFETSWYESNQQVKSLLDANKLGDIRKVMVNDGHEGPKEIGVSKEFFEILTDPAKNGAGALVDFGCYGANLMTWLMKGEKPLSVTAVSHQNKPDIYKNVDDEASIILQYSGVQCIIQASWNWPFSRKDMELYGTKGYAIAAEATTLRYRLQNQQSEKTEKLAKRKAPFDDPFSVLSAVVKGKLILDEFDCYGLPANVITVAILDAARKSAADHKTIYLSQ</sequence>
<dbReference type="Pfam" id="PF01408">
    <property type="entry name" value="GFO_IDH_MocA"/>
    <property type="match status" value="1"/>
</dbReference>
<dbReference type="PROSITE" id="PS51257">
    <property type="entry name" value="PROKAR_LIPOPROTEIN"/>
    <property type="match status" value="1"/>
</dbReference>
<dbReference type="GO" id="GO:0000166">
    <property type="term" value="F:nucleotide binding"/>
    <property type="evidence" value="ECO:0007669"/>
    <property type="project" value="InterPro"/>
</dbReference>
<dbReference type="Gene3D" id="3.40.50.720">
    <property type="entry name" value="NAD(P)-binding Rossmann-like Domain"/>
    <property type="match status" value="1"/>
</dbReference>
<gene>
    <name evidence="3" type="ORF">B0I21_11045</name>
</gene>
<evidence type="ECO:0000259" key="2">
    <source>
        <dbReference type="Pfam" id="PF22725"/>
    </source>
</evidence>
<feature type="domain" description="Gfo/Idh/MocA-like oxidoreductase N-terminal" evidence="1">
    <location>
        <begin position="37"/>
        <end position="154"/>
    </location>
</feature>
<dbReference type="SUPFAM" id="SSF55347">
    <property type="entry name" value="Glyceraldehyde-3-phosphate dehydrogenase-like, C-terminal domain"/>
    <property type="match status" value="1"/>
</dbReference>
<dbReference type="PANTHER" id="PTHR43377">
    <property type="entry name" value="BILIVERDIN REDUCTASE A"/>
    <property type="match status" value="1"/>
</dbReference>
<organism evidence="3 4">
    <name type="scientific">Sphingobacterium paludis</name>
    <dbReference type="NCBI Taxonomy" id="1476465"/>
    <lineage>
        <taxon>Bacteria</taxon>
        <taxon>Pseudomonadati</taxon>
        <taxon>Bacteroidota</taxon>
        <taxon>Sphingobacteriia</taxon>
        <taxon>Sphingobacteriales</taxon>
        <taxon>Sphingobacteriaceae</taxon>
        <taxon>Sphingobacterium</taxon>
    </lineage>
</organism>
<dbReference type="InterPro" id="IPR051450">
    <property type="entry name" value="Gfo/Idh/MocA_Oxidoreductases"/>
</dbReference>
<dbReference type="InterPro" id="IPR000683">
    <property type="entry name" value="Gfo/Idh/MocA-like_OxRdtase_N"/>
</dbReference>
<dbReference type="SUPFAM" id="SSF51735">
    <property type="entry name" value="NAD(P)-binding Rossmann-fold domains"/>
    <property type="match status" value="1"/>
</dbReference>
<dbReference type="EMBL" id="SNZV01000010">
    <property type="protein sequence ID" value="TDS09768.1"/>
    <property type="molecule type" value="Genomic_DNA"/>
</dbReference>
<evidence type="ECO:0000313" key="4">
    <source>
        <dbReference type="Proteomes" id="UP000294752"/>
    </source>
</evidence>
<dbReference type="InterPro" id="IPR036291">
    <property type="entry name" value="NAD(P)-bd_dom_sf"/>
</dbReference>
<accession>A0A4R7CVD9</accession>
<keyword evidence="4" id="KW-1185">Reference proteome</keyword>
<name>A0A4R7CVD9_9SPHI</name>
<dbReference type="InterPro" id="IPR055170">
    <property type="entry name" value="GFO_IDH_MocA-like_dom"/>
</dbReference>